<keyword evidence="1" id="KW-1133">Transmembrane helix</keyword>
<comment type="caution">
    <text evidence="3">The sequence shown here is derived from an EMBL/GenBank/DDBJ whole genome shotgun (WGS) entry which is preliminary data.</text>
</comment>
<evidence type="ECO:0000259" key="2">
    <source>
        <dbReference type="Pfam" id="PF16472"/>
    </source>
</evidence>
<dbReference type="EMBL" id="RAYQ01000002">
    <property type="protein sequence ID" value="RKI93540.1"/>
    <property type="molecule type" value="Genomic_DNA"/>
</dbReference>
<dbReference type="SUPFAM" id="SSF69304">
    <property type="entry name" value="Tricorn protease N-terminal domain"/>
    <property type="match status" value="1"/>
</dbReference>
<feature type="domain" description="Prolow-density lipoprotein receptor-related protein 1-like beta-propeller" evidence="2">
    <location>
        <begin position="45"/>
        <end position="325"/>
    </location>
</feature>
<dbReference type="OrthoDB" id="1874702at2"/>
<evidence type="ECO:0000256" key="1">
    <source>
        <dbReference type="SAM" id="Phobius"/>
    </source>
</evidence>
<keyword evidence="4" id="KW-1185">Reference proteome</keyword>
<keyword evidence="1" id="KW-0472">Membrane</keyword>
<keyword evidence="1" id="KW-0812">Transmembrane</keyword>
<dbReference type="InterPro" id="IPR032485">
    <property type="entry name" value="LRP1-like_beta_prop"/>
</dbReference>
<gene>
    <name evidence="3" type="ORF">D7V94_02235</name>
</gene>
<evidence type="ECO:0000313" key="3">
    <source>
        <dbReference type="EMBL" id="RKI93540.1"/>
    </source>
</evidence>
<evidence type="ECO:0000313" key="4">
    <source>
        <dbReference type="Proteomes" id="UP000280696"/>
    </source>
</evidence>
<reference evidence="3 4" key="1">
    <citation type="submission" date="2018-09" db="EMBL/GenBank/DDBJ databases">
        <title>Murine metabolic-syndrome-specific gut microbial biobank.</title>
        <authorList>
            <person name="Liu C."/>
        </authorList>
    </citation>
    <scope>NUCLEOTIDE SEQUENCE [LARGE SCALE GENOMIC DNA]</scope>
    <source>
        <strain evidence="3 4">0.1xD8-82</strain>
    </source>
</reference>
<sequence length="348" mass="38950">MVISMEKNTKILIGAFTLLLVIFTAFFISELLQRVPPNDISVTGNTAGNLNNNGLYAESNGKVYFSNAYDNGCLYSMNADETDLIKLTSSPVNSINVGGKHLYFYMDSSSGGKGLGYVIRTYGVYRTRLNGKGIECLDRSASITMQLVGDYIYYQHYNNKEFTKLYKVKTDKSENIKVSDSIINPAACYNGVIYFNGTDKDHYLYALDTRTDTITTVFEGNLWYPAYQYGYIYYMDVSSDYRLCRYSLTDNAVEVLTNDRVDTFNVGENCIYYQRNSATEPALMRMGLDGSNPEVVAMGNYEKINLTSNYAYFNAFNEPTPVYRTPVNGSISVSAFAAAENAAAQNAR</sequence>
<dbReference type="Pfam" id="PF16472">
    <property type="entry name" value="DUF5050"/>
    <property type="match status" value="1"/>
</dbReference>
<dbReference type="AlphaFoldDB" id="A0A3A9APV8"/>
<accession>A0A3A9APV8</accession>
<organism evidence="3 4">
    <name type="scientific">Parablautia intestinalis</name>
    <dbReference type="NCBI Taxonomy" id="2320100"/>
    <lineage>
        <taxon>Bacteria</taxon>
        <taxon>Bacillati</taxon>
        <taxon>Bacillota</taxon>
        <taxon>Clostridia</taxon>
        <taxon>Lachnospirales</taxon>
        <taxon>Lachnospiraceae</taxon>
        <taxon>Parablautia</taxon>
    </lineage>
</organism>
<dbReference type="Proteomes" id="UP000280696">
    <property type="component" value="Unassembled WGS sequence"/>
</dbReference>
<protein>
    <submittedName>
        <fullName evidence="3">DUF5050 domain-containing protein</fullName>
    </submittedName>
</protein>
<proteinExistence type="predicted"/>
<feature type="transmembrane region" description="Helical" evidence="1">
    <location>
        <begin position="12"/>
        <end position="32"/>
    </location>
</feature>
<name>A0A3A9APV8_9FIRM</name>